<proteinExistence type="predicted"/>
<gene>
    <name evidence="2" type="ordered locus">FraEuI1c_1406</name>
</gene>
<dbReference type="Pfam" id="PF19328">
    <property type="entry name" value="DAP_DH_C"/>
    <property type="match status" value="1"/>
</dbReference>
<reference evidence="2 3" key="1">
    <citation type="submission" date="2010-10" db="EMBL/GenBank/DDBJ databases">
        <title>Complete sequence of Frankia sp. EuI1c.</title>
        <authorList>
            <consortium name="US DOE Joint Genome Institute"/>
            <person name="Lucas S."/>
            <person name="Copeland A."/>
            <person name="Lapidus A."/>
            <person name="Cheng J.-F."/>
            <person name="Bruce D."/>
            <person name="Goodwin L."/>
            <person name="Pitluck S."/>
            <person name="Chertkov O."/>
            <person name="Detter J.C."/>
            <person name="Han C."/>
            <person name="Tapia R."/>
            <person name="Land M."/>
            <person name="Hauser L."/>
            <person name="Jeffries C."/>
            <person name="Kyrpides N."/>
            <person name="Ivanova N."/>
            <person name="Mikhailova N."/>
            <person name="Beauchemin N."/>
            <person name="Sen A."/>
            <person name="Sur S.A."/>
            <person name="Gtari M."/>
            <person name="Wall L."/>
            <person name="Tisa L."/>
            <person name="Woyke T."/>
        </authorList>
    </citation>
    <scope>NUCLEOTIDE SEQUENCE [LARGE SCALE GENOMIC DNA]</scope>
    <source>
        <strain evidence="3">DSM 45817 / CECT 9037 / EuI1c</strain>
    </source>
</reference>
<dbReference type="OrthoDB" id="4759936at2"/>
<organism evidence="2 3">
    <name type="scientific">Pseudofrankia inefficax (strain DSM 45817 / CECT 9037 / DDB 130130 / EuI1c)</name>
    <name type="common">Frankia inefficax</name>
    <dbReference type="NCBI Taxonomy" id="298654"/>
    <lineage>
        <taxon>Bacteria</taxon>
        <taxon>Bacillati</taxon>
        <taxon>Actinomycetota</taxon>
        <taxon>Actinomycetes</taxon>
        <taxon>Frankiales</taxon>
        <taxon>Frankiaceae</taxon>
        <taxon>Pseudofrankia</taxon>
    </lineage>
</organism>
<feature type="domain" description="2,4-diaminopentanoate dehydrogenase C-terminal" evidence="1">
    <location>
        <begin position="141"/>
        <end position="334"/>
    </location>
</feature>
<dbReference type="InterPro" id="IPR036291">
    <property type="entry name" value="NAD(P)-bd_dom_sf"/>
</dbReference>
<sequence length="345" mass="36676">MGSRLRVVQWTTGKTGTAAVRGMVGHPALEIVGCYAYSPEKVGRDVGELAGIGPIGVTATDDVDALLALRPDCVTYLAYRPDFEHLERILEAGVNVVTTMYMLAGAGYGEEVRDRLAAACERGGASLYTTGVYPGHMGMTALAVSAMCSRIDRISLLESVEMSGYPNERMFRAMSIGLDPADPAAPGMIEANCGSFKEQIRVMAGALAVDLDEIRFTAEFGVANDDLDFGFMKLRKGQIAGFKGVTAGMHRGRSVIECRFVWKLGHDLTPNWPVEDGYVLEIEGSPGVRVQLAPLGGAHFSGAIATAMPAVNAIPHVVAAPPGIVNHTGLPFVTGRHLLTRDQVG</sequence>
<accession>E3J522</accession>
<dbReference type="Proteomes" id="UP000002484">
    <property type="component" value="Chromosome"/>
</dbReference>
<dbReference type="HOGENOM" id="CLU_050509_0_0_11"/>
<keyword evidence="3" id="KW-1185">Reference proteome</keyword>
<dbReference type="SUPFAM" id="SSF51735">
    <property type="entry name" value="NAD(P)-binding Rossmann-fold domains"/>
    <property type="match status" value="1"/>
</dbReference>
<dbReference type="InterPro" id="IPR045760">
    <property type="entry name" value="DAP_DH_C"/>
</dbReference>
<dbReference type="AlphaFoldDB" id="E3J522"/>
<evidence type="ECO:0000259" key="1">
    <source>
        <dbReference type="Pfam" id="PF19328"/>
    </source>
</evidence>
<protein>
    <submittedName>
        <fullName evidence="2">Dihydrodipicolinate reductase</fullName>
    </submittedName>
</protein>
<dbReference type="RefSeq" id="WP_013422593.1">
    <property type="nucleotide sequence ID" value="NC_014666.1"/>
</dbReference>
<dbReference type="KEGG" id="fri:FraEuI1c_1406"/>
<dbReference type="STRING" id="298654.FraEuI1c_1406"/>
<dbReference type="eggNOG" id="COG3804">
    <property type="taxonomic scope" value="Bacteria"/>
</dbReference>
<evidence type="ECO:0000313" key="2">
    <source>
        <dbReference type="EMBL" id="ADP79473.1"/>
    </source>
</evidence>
<evidence type="ECO:0000313" key="3">
    <source>
        <dbReference type="Proteomes" id="UP000002484"/>
    </source>
</evidence>
<dbReference type="InParanoid" id="E3J522"/>
<dbReference type="EMBL" id="CP002299">
    <property type="protein sequence ID" value="ADP79473.1"/>
    <property type="molecule type" value="Genomic_DNA"/>
</dbReference>
<dbReference type="Gene3D" id="3.40.50.720">
    <property type="entry name" value="NAD(P)-binding Rossmann-like Domain"/>
    <property type="match status" value="1"/>
</dbReference>
<name>E3J522_PSEI1</name>
<dbReference type="CDD" id="cd24146">
    <property type="entry name" value="nat-AmDH_N_like"/>
    <property type="match status" value="1"/>
</dbReference>